<proteinExistence type="inferred from homology"/>
<evidence type="ECO:0000313" key="6">
    <source>
        <dbReference type="Proteomes" id="UP001260980"/>
    </source>
</evidence>
<dbReference type="Proteomes" id="UP001260980">
    <property type="component" value="Unassembled WGS sequence"/>
</dbReference>
<dbReference type="Pfam" id="PF26079">
    <property type="entry name" value="Baseplate_J_C"/>
    <property type="match status" value="1"/>
</dbReference>
<organism evidence="5 6">
    <name type="scientific">Paenibacillus violae</name>
    <dbReference type="NCBI Taxonomy" id="3077234"/>
    <lineage>
        <taxon>Bacteria</taxon>
        <taxon>Bacillati</taxon>
        <taxon>Bacillota</taxon>
        <taxon>Bacilli</taxon>
        <taxon>Bacillales</taxon>
        <taxon>Paenibacillaceae</taxon>
        <taxon>Paenibacillus</taxon>
    </lineage>
</organism>
<evidence type="ECO:0000313" key="5">
    <source>
        <dbReference type="EMBL" id="MDU0200171.1"/>
    </source>
</evidence>
<evidence type="ECO:0000256" key="1">
    <source>
        <dbReference type="ARBA" id="ARBA00038087"/>
    </source>
</evidence>
<name>A0ABU3R7C7_9BACL</name>
<dbReference type="PANTHER" id="PTHR37829">
    <property type="entry name" value="PHAGE-LIKE ELEMENT PBSX PROTEIN XKDT"/>
    <property type="match status" value="1"/>
</dbReference>
<dbReference type="InterPro" id="IPR006949">
    <property type="entry name" value="Barrel_Baseplate_J-like"/>
</dbReference>
<evidence type="ECO:0000259" key="2">
    <source>
        <dbReference type="Pfam" id="PF04865"/>
    </source>
</evidence>
<dbReference type="RefSeq" id="WP_315949544.1">
    <property type="nucleotide sequence ID" value="NZ_JAWCUD010000001.1"/>
</dbReference>
<evidence type="ECO:0000259" key="3">
    <source>
        <dbReference type="Pfam" id="PF26078"/>
    </source>
</evidence>
<keyword evidence="6" id="KW-1185">Reference proteome</keyword>
<comment type="similarity">
    <text evidence="1">Belongs to the Mu gp47/PBSX XkdT family.</text>
</comment>
<dbReference type="InterPro" id="IPR052399">
    <property type="entry name" value="Phage_Baseplate_Assmbl_Protein"/>
</dbReference>
<feature type="domain" description="Baseplate J-like central" evidence="3">
    <location>
        <begin position="177"/>
        <end position="255"/>
    </location>
</feature>
<feature type="domain" description="Baseplate protein J-like barrel" evidence="2">
    <location>
        <begin position="80"/>
        <end position="155"/>
    </location>
</feature>
<accession>A0ABU3R7C7</accession>
<reference evidence="5 6" key="1">
    <citation type="submission" date="2023-10" db="EMBL/GenBank/DDBJ databases">
        <title>Paenibacillus strain PFR10 Genome sequencing and assembly.</title>
        <authorList>
            <person name="Kim I."/>
        </authorList>
    </citation>
    <scope>NUCLEOTIDE SEQUENCE [LARGE SCALE GENOMIC DNA]</scope>
    <source>
        <strain evidence="5 6">PFR10</strain>
    </source>
</reference>
<sequence length="347" mass="36755">MDNYNQLMAGLPDTYDKRPGLLPADMMKSLSLVLDRLNTKLETATALMDIDNLSGDQLTKFVLQRTGIIRNPATYATGFVTVTGKGTININDMFETAGGIQFRATQMAAVNGSTSVPVKCVQLGAIGNVPASQVTQIPVTLAGITAVTNTLPMVDGFDEETDESLRERYYLILQTPATSGNVYHYQLWARDVSGVGGAKVFPNSFGVNTVEVRIIDTNKLPASSGLVAAVQTYIDPDSTGLGSAVAPIGCKATILSADGKNITVSATVVKKGGYLDAVVIANISGAIRAYFRDVAFSDPYVSYARIGECVLNAEGVADYSNLKVNDNIVNVTLGDKEVPVLVGVNLV</sequence>
<feature type="domain" description="Baseplate J-like C-terminal" evidence="4">
    <location>
        <begin position="262"/>
        <end position="345"/>
    </location>
</feature>
<dbReference type="Pfam" id="PF04865">
    <property type="entry name" value="Baseplate_J"/>
    <property type="match status" value="1"/>
</dbReference>
<dbReference type="PANTHER" id="PTHR37829:SF3">
    <property type="entry name" value="PROTEIN JAYE-RELATED"/>
    <property type="match status" value="1"/>
</dbReference>
<dbReference type="Pfam" id="PF26078">
    <property type="entry name" value="Baseplate_J_M"/>
    <property type="match status" value="1"/>
</dbReference>
<dbReference type="InterPro" id="IPR058531">
    <property type="entry name" value="Baseplate_J_M"/>
</dbReference>
<comment type="caution">
    <text evidence="5">The sequence shown here is derived from an EMBL/GenBank/DDBJ whole genome shotgun (WGS) entry which is preliminary data.</text>
</comment>
<protein>
    <submittedName>
        <fullName evidence="5">Baseplate J/gp47 family protein</fullName>
    </submittedName>
</protein>
<evidence type="ECO:0000259" key="4">
    <source>
        <dbReference type="Pfam" id="PF26079"/>
    </source>
</evidence>
<dbReference type="EMBL" id="JAWCUD010000001">
    <property type="protein sequence ID" value="MDU0200171.1"/>
    <property type="molecule type" value="Genomic_DNA"/>
</dbReference>
<gene>
    <name evidence="5" type="ORF">RQP52_03665</name>
</gene>
<dbReference type="InterPro" id="IPR058530">
    <property type="entry name" value="Baseplate_J-like_C"/>
</dbReference>